<name>A0A0L0BN67_LUCCU</name>
<feature type="compositionally biased region" description="Low complexity" evidence="2">
    <location>
        <begin position="1549"/>
        <end position="1565"/>
    </location>
</feature>
<feature type="region of interest" description="Disordered" evidence="2">
    <location>
        <begin position="1286"/>
        <end position="1327"/>
    </location>
</feature>
<feature type="compositionally biased region" description="Polar residues" evidence="2">
    <location>
        <begin position="869"/>
        <end position="885"/>
    </location>
</feature>
<feature type="compositionally biased region" description="Low complexity" evidence="2">
    <location>
        <begin position="2033"/>
        <end position="2078"/>
    </location>
</feature>
<gene>
    <name evidence="3" type="ORF">FF38_11938</name>
</gene>
<keyword evidence="1" id="KW-0175">Coiled coil</keyword>
<feature type="region of interest" description="Disordered" evidence="2">
    <location>
        <begin position="401"/>
        <end position="425"/>
    </location>
</feature>
<feature type="compositionally biased region" description="Polar residues" evidence="2">
    <location>
        <begin position="653"/>
        <end position="666"/>
    </location>
</feature>
<feature type="region of interest" description="Disordered" evidence="2">
    <location>
        <begin position="1102"/>
        <end position="1129"/>
    </location>
</feature>
<evidence type="ECO:0000313" key="3">
    <source>
        <dbReference type="EMBL" id="KNC21466.1"/>
    </source>
</evidence>
<dbReference type="EMBL" id="JRES01001622">
    <property type="protein sequence ID" value="KNC21466.1"/>
    <property type="molecule type" value="Genomic_DNA"/>
</dbReference>
<comment type="caution">
    <text evidence="3">The sequence shown here is derived from an EMBL/GenBank/DDBJ whole genome shotgun (WGS) entry which is preliminary data.</text>
</comment>
<feature type="compositionally biased region" description="Basic and acidic residues" evidence="2">
    <location>
        <begin position="67"/>
        <end position="81"/>
    </location>
</feature>
<dbReference type="OMA" id="THNERCT"/>
<feature type="compositionally biased region" description="Basic residues" evidence="2">
    <location>
        <begin position="1288"/>
        <end position="1299"/>
    </location>
</feature>
<feature type="compositionally biased region" description="Low complexity" evidence="2">
    <location>
        <begin position="26"/>
        <end position="38"/>
    </location>
</feature>
<feature type="compositionally biased region" description="Low complexity" evidence="2">
    <location>
        <begin position="1807"/>
        <end position="1827"/>
    </location>
</feature>
<feature type="compositionally biased region" description="Basic residues" evidence="2">
    <location>
        <begin position="46"/>
        <end position="60"/>
    </location>
</feature>
<feature type="compositionally biased region" description="Polar residues" evidence="2">
    <location>
        <begin position="1527"/>
        <end position="1544"/>
    </location>
</feature>
<feature type="compositionally biased region" description="Low complexity" evidence="2">
    <location>
        <begin position="1429"/>
        <end position="1444"/>
    </location>
</feature>
<evidence type="ECO:0000256" key="1">
    <source>
        <dbReference type="SAM" id="Coils"/>
    </source>
</evidence>
<feature type="compositionally biased region" description="Low complexity" evidence="2">
    <location>
        <begin position="2104"/>
        <end position="2133"/>
    </location>
</feature>
<feature type="compositionally biased region" description="Low complexity" evidence="2">
    <location>
        <begin position="810"/>
        <end position="826"/>
    </location>
</feature>
<feature type="region of interest" description="Disordered" evidence="2">
    <location>
        <begin position="1759"/>
        <end position="1778"/>
    </location>
</feature>
<feature type="compositionally biased region" description="Basic and acidic residues" evidence="2">
    <location>
        <begin position="1897"/>
        <end position="1907"/>
    </location>
</feature>
<feature type="non-terminal residue" evidence="3">
    <location>
        <position position="1"/>
    </location>
</feature>
<protein>
    <submittedName>
        <fullName evidence="3">Uncharacterized protein</fullName>
    </submittedName>
</protein>
<feature type="compositionally biased region" description="Gly residues" evidence="2">
    <location>
        <begin position="1687"/>
        <end position="1696"/>
    </location>
</feature>
<feature type="compositionally biased region" description="Low complexity" evidence="2">
    <location>
        <begin position="405"/>
        <end position="414"/>
    </location>
</feature>
<feature type="compositionally biased region" description="Low complexity" evidence="2">
    <location>
        <begin position="1107"/>
        <end position="1120"/>
    </location>
</feature>
<feature type="compositionally biased region" description="Basic and acidic residues" evidence="2">
    <location>
        <begin position="1999"/>
        <end position="2014"/>
    </location>
</feature>
<feature type="compositionally biased region" description="Basic and acidic residues" evidence="2">
    <location>
        <begin position="1967"/>
        <end position="1977"/>
    </location>
</feature>
<feature type="compositionally biased region" description="Polar residues" evidence="2">
    <location>
        <begin position="1978"/>
        <end position="1993"/>
    </location>
</feature>
<organism evidence="3 4">
    <name type="scientific">Lucilia cuprina</name>
    <name type="common">Green bottle fly</name>
    <name type="synonym">Australian sheep blowfly</name>
    <dbReference type="NCBI Taxonomy" id="7375"/>
    <lineage>
        <taxon>Eukaryota</taxon>
        <taxon>Metazoa</taxon>
        <taxon>Ecdysozoa</taxon>
        <taxon>Arthropoda</taxon>
        <taxon>Hexapoda</taxon>
        <taxon>Insecta</taxon>
        <taxon>Pterygota</taxon>
        <taxon>Neoptera</taxon>
        <taxon>Endopterygota</taxon>
        <taxon>Diptera</taxon>
        <taxon>Brachycera</taxon>
        <taxon>Muscomorpha</taxon>
        <taxon>Oestroidea</taxon>
        <taxon>Calliphoridae</taxon>
        <taxon>Luciliinae</taxon>
        <taxon>Lucilia</taxon>
    </lineage>
</organism>
<feature type="compositionally biased region" description="Low complexity" evidence="2">
    <location>
        <begin position="1920"/>
        <end position="1942"/>
    </location>
</feature>
<accession>A0A0L0BN67</accession>
<feature type="region of interest" description="Disordered" evidence="2">
    <location>
        <begin position="187"/>
        <end position="226"/>
    </location>
</feature>
<feature type="region of interest" description="Disordered" evidence="2">
    <location>
        <begin position="810"/>
        <end position="850"/>
    </location>
</feature>
<feature type="region of interest" description="Disordered" evidence="2">
    <location>
        <begin position="1957"/>
        <end position="2143"/>
    </location>
</feature>
<evidence type="ECO:0000256" key="2">
    <source>
        <dbReference type="SAM" id="MobiDB-lite"/>
    </source>
</evidence>
<feature type="region of interest" description="Disordered" evidence="2">
    <location>
        <begin position="1009"/>
        <end position="1034"/>
    </location>
</feature>
<feature type="compositionally biased region" description="Polar residues" evidence="2">
    <location>
        <begin position="1499"/>
        <end position="1509"/>
    </location>
</feature>
<feature type="compositionally biased region" description="Basic residues" evidence="2">
    <location>
        <begin position="2134"/>
        <end position="2143"/>
    </location>
</feature>
<feature type="region of interest" description="Disordered" evidence="2">
    <location>
        <begin position="644"/>
        <end position="670"/>
    </location>
</feature>
<feature type="coiled-coil region" evidence="1">
    <location>
        <begin position="1582"/>
        <end position="1609"/>
    </location>
</feature>
<feature type="compositionally biased region" description="Polar residues" evidence="2">
    <location>
        <begin position="2086"/>
        <end position="2103"/>
    </location>
</feature>
<keyword evidence="4" id="KW-1185">Reference proteome</keyword>
<feature type="region of interest" description="Disordered" evidence="2">
    <location>
        <begin position="865"/>
        <end position="926"/>
    </location>
</feature>
<feature type="compositionally biased region" description="Pro residues" evidence="2">
    <location>
        <begin position="1765"/>
        <end position="1775"/>
    </location>
</feature>
<feature type="compositionally biased region" description="Basic and acidic residues" evidence="2">
    <location>
        <begin position="187"/>
        <end position="221"/>
    </location>
</feature>
<feature type="region of interest" description="Disordered" evidence="2">
    <location>
        <begin position="495"/>
        <end position="520"/>
    </location>
</feature>
<feature type="compositionally biased region" description="Polar residues" evidence="2">
    <location>
        <begin position="1398"/>
        <end position="1424"/>
    </location>
</feature>
<evidence type="ECO:0000313" key="4">
    <source>
        <dbReference type="Proteomes" id="UP000037069"/>
    </source>
</evidence>
<feature type="region of interest" description="Disordered" evidence="2">
    <location>
        <begin position="1395"/>
        <end position="1567"/>
    </location>
</feature>
<feature type="compositionally biased region" description="Basic residues" evidence="2">
    <location>
        <begin position="1711"/>
        <end position="1726"/>
    </location>
</feature>
<feature type="region of interest" description="Disordered" evidence="2">
    <location>
        <begin position="1684"/>
        <end position="1732"/>
    </location>
</feature>
<reference evidence="3 4" key="1">
    <citation type="journal article" date="2015" name="Nat. Commun.">
        <title>Lucilia cuprina genome unlocks parasitic fly biology to underpin future interventions.</title>
        <authorList>
            <person name="Anstead C.A."/>
            <person name="Korhonen P.K."/>
            <person name="Young N.D."/>
            <person name="Hall R.S."/>
            <person name="Jex A.R."/>
            <person name="Murali S.C."/>
            <person name="Hughes D.S."/>
            <person name="Lee S.F."/>
            <person name="Perry T."/>
            <person name="Stroehlein A.J."/>
            <person name="Ansell B.R."/>
            <person name="Breugelmans B."/>
            <person name="Hofmann A."/>
            <person name="Qu J."/>
            <person name="Dugan S."/>
            <person name="Lee S.L."/>
            <person name="Chao H."/>
            <person name="Dinh H."/>
            <person name="Han Y."/>
            <person name="Doddapaneni H.V."/>
            <person name="Worley K.C."/>
            <person name="Muzny D.M."/>
            <person name="Ioannidis P."/>
            <person name="Waterhouse R.M."/>
            <person name="Zdobnov E.M."/>
            <person name="James P.J."/>
            <person name="Bagnall N.H."/>
            <person name="Kotze A.C."/>
            <person name="Gibbs R.A."/>
            <person name="Richards S."/>
            <person name="Batterham P."/>
            <person name="Gasser R.B."/>
        </authorList>
    </citation>
    <scope>NUCLEOTIDE SEQUENCE [LARGE SCALE GENOMIC DNA]</scope>
    <source>
        <strain evidence="3 4">LS</strain>
        <tissue evidence="3">Full body</tissue>
    </source>
</reference>
<feature type="region of interest" description="Disordered" evidence="2">
    <location>
        <begin position="26"/>
        <end position="81"/>
    </location>
</feature>
<dbReference type="Proteomes" id="UP000037069">
    <property type="component" value="Unassembled WGS sequence"/>
</dbReference>
<sequence>EHLAAAATLFRNIFDRARAPYPYSSGPFSPSSMSLSSHPPTPSSTTRKKSRLPKNKKPPLRRPTMGTREDLQNMDGSRENNNKGLFSIIRNREDLNDGYQSNGPLGGMPSSSYQESSDEFYSVVSDSDIVNNERYRNDAKLRKRCAVVITPTKELIQYERKRDQMYNEILLKQRRKLELRALEKQREKERRRLGRREEHTEQTKGTEKGDSNAAIQRDRDKKLRRKSRSYTEIFMSSESEFETNFQVRTRRQKQQTVKDLQQPLNIQIEMTEATTNSLLSQIDAHLEKPEKKTEKLQEERPKLTNEEFEAKDIKQKTCDINNDKGQTTKMRELNLLADIAQHLSPYQLDLPETNKTPTPPPANLTEPAATEVAKEKVTVTEHIILPTTFDNLLEKTQTQLDVNEQQQQTATTSTPSPPPSYAHEPKLNLAANYNSSPKAITLPQQENNTPLIENIEQTAPLPSNDSANTKKIDETLEQILEESISVLKSVTSPANLLNESPATPAKAQTPPPSPAPQPISATTIPILISNVKSLNHFEEQQEKDNSENTIQHLTTKTAEIKENVVLKKTKDRIQDATDPTLLSSTILNNSETSLLNADAGDLSNISSEASDMLPQALKVPSLMAADLSDISLESEISKHLPDIAEPSPVVTDMSDNSNESNISKDFNLNNNSTTTTTMAAVMSLPDLPLEMPIVATTNLPGDTHLDSMESNFQNLNSTLNTPTKLMGSTQQQQQLTQSHNNDLNTPLKFPLQPDLENEATTTLPLKNVLEPEADNNVTKFLDLILNKTVTDAESETRDKIIKELNALTADSTATASEASESACNEEITATSPLEVEATAEKSLELENTEETNKTLDLAAIAELEKEEQQQPIKKNISMDSQQTKEVNMENAKETPASANNEDLNPPKENPKEEMNPLAKPLTKSSFSSPLKQTFNIKCRVRLKRLNIDEHCKRSKKETWMAIPLTKTEEVAEKSSNNNEMKNCDNMTMSLTTETTTSVIKKPCLKYNTNSKRASEEEEIKTLEQSTAAADEEPPLAAKKAKLDEEPANVEPTSLATATQQQLPLQSSALVVAPALSASNLSQVKTKTKPLKTVTFDLSNLNEELRDSTSSSTSSSATYPTTKHRSKHHNAHIAGGAMGCYLKNNRTHRKLPDNTLRAAETLQIFVNTINDSTRTPPPAEFNKKRSPIKNKCIAEDETPRPPPASTLMGTPPCKKSCTDKARSQISSTKCKDQLVSSLAAPSISTITSEITTARIYTSSPLDQTLPEYDDNVDTVADTELILPTTTGSLRRKLKRPKKSLTRPEPADDTSTDDISNQPECNGEDDTDAVVDNEDDVFAEELLPIPAANEHILEEIVSARPTHMGTGTVIRDDYMNIEATATVPVYLFNDESRDLATPEPIQSSGDTNTNVVDSSSYLNTSSSPANHNAMATATASTTSSSTTTTALGNLEKSMLSPSEHEVSSTQETFYQTPTKSKQNGENFGEKSSSSNAKDKGGGTGSSCSSMNGSQKLKTDEISFPNKQQEDHTSSTTGLLQNNQVDTTNHSPEMCTLTLTPTTTSTTTSSLTNNRKMRKVSTHDEILFNELQQQQQQQEQQQLQAATNKRKNLSSTTTFCAESTSDHNNCKTKVINKNTLEETSVKSNGSLAKEDKFKKLLKEACKRDKNLSSNELEVMGTGGLIAGTNTVVPAGGGGGGGGSSPSTTTLINEEKISRSKRKKQKSSKSSKSKTHNERCTKIVLKASKLSAHVPATTTNPLIITIPKSRILRPPPTPTPPTPTEIDDRMEEFIDIPNAKLFTEKKNDNGTTLEPQQQPQLHHQSSSKQAQSSNSITKKEWHQSSVTAPAKSKRSHSPVNNLKESTNPKTSVTNLNEIKEAKGNSTSNNKDTKEKSSSATAVKSSGKETETKEKATGSVTIVKKKTKSSSSHSSSSSSATNNHNNNSNNKEIIFVKDKYDLIKNKEKSQQNNDIQENKEKLKEKTNSQQTKTIANTNSSQNRLHKSSTKDKIKEKSSHKSSEKSNNLKFNISLPISHKHTNSSSSSTHSTTSSNKTSNSKTTKNSSNHNSSSSSSSLSSSSNNLSTADKAIVKTKTNLSTTTANATDNKQGTPTSTSTLAGSSTSSSSSSSTTASTVTIATHHVRKKLKTK</sequence>
<dbReference type="OrthoDB" id="7673806at2759"/>
<feature type="compositionally biased region" description="Polar residues" evidence="2">
    <location>
        <begin position="1849"/>
        <end position="1868"/>
    </location>
</feature>
<feature type="compositionally biased region" description="Basic and acidic residues" evidence="2">
    <location>
        <begin position="904"/>
        <end position="914"/>
    </location>
</feature>
<proteinExistence type="predicted"/>
<feature type="region of interest" description="Disordered" evidence="2">
    <location>
        <begin position="1798"/>
        <end position="1944"/>
    </location>
</feature>
<feature type="compositionally biased region" description="Polar residues" evidence="2">
    <location>
        <begin position="1461"/>
        <end position="1489"/>
    </location>
</feature>